<dbReference type="Proteomes" id="UP000753961">
    <property type="component" value="Unassembled WGS sequence"/>
</dbReference>
<accession>A0A953HS81</accession>
<comment type="caution">
    <text evidence="1">The sequence shown here is derived from an EMBL/GenBank/DDBJ whole genome shotgun (WGS) entry which is preliminary data.</text>
</comment>
<sequence>MSKFDKTIQKFLIPGSIVTYPELEYLLGKLGYMKKRTGKTSGSRVAFIHESTQHIIRIHKPHPGNELKKYIKNYIVKELKNQNLI</sequence>
<evidence type="ECO:0000313" key="1">
    <source>
        <dbReference type="EMBL" id="MBY5957425.1"/>
    </source>
</evidence>
<gene>
    <name evidence="1" type="ORF">KUV50_04710</name>
</gene>
<evidence type="ECO:0000313" key="2">
    <source>
        <dbReference type="Proteomes" id="UP000753961"/>
    </source>
</evidence>
<dbReference type="SUPFAM" id="SSF54786">
    <property type="entry name" value="YcfA/nrd intein domain"/>
    <property type="match status" value="1"/>
</dbReference>
<keyword evidence="2" id="KW-1185">Reference proteome</keyword>
<organism evidence="1 2">
    <name type="scientific">Membranihabitans marinus</name>
    <dbReference type="NCBI Taxonomy" id="1227546"/>
    <lineage>
        <taxon>Bacteria</taxon>
        <taxon>Pseudomonadati</taxon>
        <taxon>Bacteroidota</taxon>
        <taxon>Saprospiria</taxon>
        <taxon>Saprospirales</taxon>
        <taxon>Saprospiraceae</taxon>
        <taxon>Membranihabitans</taxon>
    </lineage>
</organism>
<dbReference type="Pfam" id="PF07927">
    <property type="entry name" value="HicA_toxin"/>
    <property type="match status" value="1"/>
</dbReference>
<dbReference type="GO" id="GO:0003729">
    <property type="term" value="F:mRNA binding"/>
    <property type="evidence" value="ECO:0007669"/>
    <property type="project" value="InterPro"/>
</dbReference>
<dbReference type="RefSeq" id="WP_222578947.1">
    <property type="nucleotide sequence ID" value="NZ_JAHVHU010000005.1"/>
</dbReference>
<proteinExistence type="predicted"/>
<reference evidence="1" key="1">
    <citation type="submission" date="2021-06" db="EMBL/GenBank/DDBJ databases">
        <title>44 bacteria genomes isolated from Dapeng, Shenzhen.</title>
        <authorList>
            <person name="Zheng W."/>
            <person name="Yu S."/>
            <person name="Huang Y."/>
        </authorList>
    </citation>
    <scope>NUCLEOTIDE SEQUENCE</scope>
    <source>
        <strain evidence="1">DP5N28-2</strain>
    </source>
</reference>
<dbReference type="EMBL" id="JAHVHU010000005">
    <property type="protein sequence ID" value="MBY5957425.1"/>
    <property type="molecule type" value="Genomic_DNA"/>
</dbReference>
<dbReference type="InterPro" id="IPR012933">
    <property type="entry name" value="HicA_mRNA_interferase"/>
</dbReference>
<protein>
    <submittedName>
        <fullName evidence="1">Type II toxin-antitoxin system HicA family toxin</fullName>
    </submittedName>
</protein>
<dbReference type="AlphaFoldDB" id="A0A953HS81"/>
<name>A0A953HS81_9BACT</name>